<protein>
    <submittedName>
        <fullName evidence="2">LRRNT_2 domain-containing protein</fullName>
    </submittedName>
</protein>
<organism evidence="1 2">
    <name type="scientific">Steinernema glaseri</name>
    <dbReference type="NCBI Taxonomy" id="37863"/>
    <lineage>
        <taxon>Eukaryota</taxon>
        <taxon>Metazoa</taxon>
        <taxon>Ecdysozoa</taxon>
        <taxon>Nematoda</taxon>
        <taxon>Chromadorea</taxon>
        <taxon>Rhabditida</taxon>
        <taxon>Tylenchina</taxon>
        <taxon>Panagrolaimomorpha</taxon>
        <taxon>Strongyloidoidea</taxon>
        <taxon>Steinernematidae</taxon>
        <taxon>Steinernema</taxon>
    </lineage>
</organism>
<name>A0A1I8AL50_9BILA</name>
<evidence type="ECO:0000313" key="2">
    <source>
        <dbReference type="WBParaSite" id="L893_g7085.t1"/>
    </source>
</evidence>
<evidence type="ECO:0000313" key="1">
    <source>
        <dbReference type="Proteomes" id="UP000095287"/>
    </source>
</evidence>
<sequence>MSCQLPNVVNGGTIMQQSSLPIKKNLEDLKGALIKGKIDPKRIACGFHNCGDNFVVCAWSQSAEFVTLKTHT</sequence>
<keyword evidence="1" id="KW-1185">Reference proteome</keyword>
<reference evidence="2" key="1">
    <citation type="submission" date="2016-11" db="UniProtKB">
        <authorList>
            <consortium name="WormBaseParasite"/>
        </authorList>
    </citation>
    <scope>IDENTIFICATION</scope>
</reference>
<proteinExistence type="predicted"/>
<dbReference type="Proteomes" id="UP000095287">
    <property type="component" value="Unplaced"/>
</dbReference>
<accession>A0A1I8AL50</accession>
<dbReference type="AlphaFoldDB" id="A0A1I8AL50"/>
<dbReference type="WBParaSite" id="L893_g7085.t1">
    <property type="protein sequence ID" value="L893_g7085.t1"/>
    <property type="gene ID" value="L893_g7085"/>
</dbReference>